<sequence length="147" mass="16317">MNTLTRFNPFKQIANVDTLGDIGDLVRGFGLRSMLRDFDAPLDLRMDVTDNDTAYLVKVDLPGVAKSDIDVSIEGNRVTINAEVKRETSKKHGKELHTERYCGTAFRSFTLPQDIDRAKAQASYDNGVLALTLPKKANGDTRKLTIS</sequence>
<organism evidence="4 5">
    <name type="scientific">Chiayiivirga flava</name>
    <dbReference type="NCBI Taxonomy" id="659595"/>
    <lineage>
        <taxon>Bacteria</taxon>
        <taxon>Pseudomonadati</taxon>
        <taxon>Pseudomonadota</taxon>
        <taxon>Gammaproteobacteria</taxon>
        <taxon>Lysobacterales</taxon>
        <taxon>Lysobacteraceae</taxon>
        <taxon>Chiayiivirga</taxon>
    </lineage>
</organism>
<dbReference type="RefSeq" id="WP_183958620.1">
    <property type="nucleotide sequence ID" value="NZ_JACHHP010000001.1"/>
</dbReference>
<dbReference type="InterPro" id="IPR031107">
    <property type="entry name" value="Small_HSP"/>
</dbReference>
<evidence type="ECO:0000313" key="4">
    <source>
        <dbReference type="EMBL" id="MBB5206540.1"/>
    </source>
</evidence>
<dbReference type="InterPro" id="IPR008978">
    <property type="entry name" value="HSP20-like_chaperone"/>
</dbReference>
<evidence type="ECO:0000259" key="3">
    <source>
        <dbReference type="PROSITE" id="PS01031"/>
    </source>
</evidence>
<feature type="domain" description="SHSP" evidence="3">
    <location>
        <begin position="33"/>
        <end position="147"/>
    </location>
</feature>
<name>A0A7W8G098_9GAMM</name>
<dbReference type="SUPFAM" id="SSF49764">
    <property type="entry name" value="HSP20-like chaperones"/>
    <property type="match status" value="1"/>
</dbReference>
<dbReference type="Gene3D" id="2.60.40.790">
    <property type="match status" value="1"/>
</dbReference>
<evidence type="ECO:0000256" key="1">
    <source>
        <dbReference type="PROSITE-ProRule" id="PRU00285"/>
    </source>
</evidence>
<comment type="similarity">
    <text evidence="1 2">Belongs to the small heat shock protein (HSP20) family.</text>
</comment>
<keyword evidence="5" id="KW-1185">Reference proteome</keyword>
<dbReference type="CDD" id="cd06464">
    <property type="entry name" value="ACD_sHsps-like"/>
    <property type="match status" value="1"/>
</dbReference>
<dbReference type="PROSITE" id="PS01031">
    <property type="entry name" value="SHSP"/>
    <property type="match status" value="1"/>
</dbReference>
<dbReference type="EMBL" id="JACHHP010000001">
    <property type="protein sequence ID" value="MBB5206540.1"/>
    <property type="molecule type" value="Genomic_DNA"/>
</dbReference>
<protein>
    <submittedName>
        <fullName evidence="4">HSP20 family protein</fullName>
    </submittedName>
</protein>
<dbReference type="Pfam" id="PF00011">
    <property type="entry name" value="HSP20"/>
    <property type="match status" value="1"/>
</dbReference>
<reference evidence="4 5" key="1">
    <citation type="submission" date="2020-08" db="EMBL/GenBank/DDBJ databases">
        <title>Genomic Encyclopedia of Type Strains, Phase IV (KMG-IV): sequencing the most valuable type-strain genomes for metagenomic binning, comparative biology and taxonomic classification.</title>
        <authorList>
            <person name="Goeker M."/>
        </authorList>
    </citation>
    <scope>NUCLEOTIDE SEQUENCE [LARGE SCALE GENOMIC DNA]</scope>
    <source>
        <strain evidence="4 5">DSM 24163</strain>
    </source>
</reference>
<evidence type="ECO:0000256" key="2">
    <source>
        <dbReference type="RuleBase" id="RU003616"/>
    </source>
</evidence>
<dbReference type="Proteomes" id="UP000521199">
    <property type="component" value="Unassembled WGS sequence"/>
</dbReference>
<evidence type="ECO:0000313" key="5">
    <source>
        <dbReference type="Proteomes" id="UP000521199"/>
    </source>
</evidence>
<comment type="caution">
    <text evidence="4">The sequence shown here is derived from an EMBL/GenBank/DDBJ whole genome shotgun (WGS) entry which is preliminary data.</text>
</comment>
<dbReference type="PANTHER" id="PTHR11527">
    <property type="entry name" value="HEAT-SHOCK PROTEIN 20 FAMILY MEMBER"/>
    <property type="match status" value="1"/>
</dbReference>
<proteinExistence type="inferred from homology"/>
<gene>
    <name evidence="4" type="ORF">HNQ52_000056</name>
</gene>
<accession>A0A7W8G098</accession>
<dbReference type="AlphaFoldDB" id="A0A7W8G098"/>
<dbReference type="InterPro" id="IPR002068">
    <property type="entry name" value="A-crystallin/Hsp20_dom"/>
</dbReference>